<keyword evidence="1" id="KW-0472">Membrane</keyword>
<keyword evidence="3" id="KW-1185">Reference proteome</keyword>
<dbReference type="KEGG" id="aue:C5O00_06755"/>
<keyword evidence="1" id="KW-1133">Transmembrane helix</keyword>
<feature type="transmembrane region" description="Helical" evidence="1">
    <location>
        <begin position="64"/>
        <end position="89"/>
    </location>
</feature>
<gene>
    <name evidence="2" type="ORF">C5O00_06755</name>
</gene>
<sequence length="344" mass="38923">MNLTPEKRANGCLWLIVMMIVLIISFGVITVSLDPPVLITLFISIGGAIFISLKLVGKPRLKGIITGIVITVVILGILTAGLSFLFTLLQPRSESTAFKVEEFVKKTYRLEGTDSVEVYASNRVWRDNFGNDFNTTLTVRVRDYTRLRDHISGYQPGRSGNFWGDLYDYIERTDRPALDIIMDSFRIIQKEKKLNRMEFAEMVVSCIQDIPYSFVFQEACLAPHNYEESIRELLQKCPDCCIGNIAYGIQNPVSFMGNLKGDCDTRTVMIYSVLKSFGYDVAILNSDFYRHSILGINLPTSGLAKIYNGKKYMLWETTAKYYAAGNIPATYSDISYWDVVLTSK</sequence>
<evidence type="ECO:0000313" key="2">
    <source>
        <dbReference type="EMBL" id="AVI50888.1"/>
    </source>
</evidence>
<protein>
    <recommendedName>
        <fullName evidence="4">Transglutaminase-like superfamily protein</fullName>
    </recommendedName>
</protein>
<keyword evidence="1" id="KW-0812">Transmembrane</keyword>
<evidence type="ECO:0000256" key="1">
    <source>
        <dbReference type="SAM" id="Phobius"/>
    </source>
</evidence>
<accession>A0A2S0HW84</accession>
<evidence type="ECO:0008006" key="4">
    <source>
        <dbReference type="Google" id="ProtNLM"/>
    </source>
</evidence>
<feature type="transmembrane region" description="Helical" evidence="1">
    <location>
        <begin position="12"/>
        <end position="31"/>
    </location>
</feature>
<evidence type="ECO:0000313" key="3">
    <source>
        <dbReference type="Proteomes" id="UP000238442"/>
    </source>
</evidence>
<dbReference type="OrthoDB" id="614471at2"/>
<reference evidence="2 3" key="1">
    <citation type="submission" date="2018-02" db="EMBL/GenBank/DDBJ databases">
        <title>Genomic analysis of the strain RR4-38 isolated from a seawater recirculating aquaculture system.</title>
        <authorList>
            <person name="Kim Y.-S."/>
            <person name="Jang Y.H."/>
            <person name="Kim K.-H."/>
        </authorList>
    </citation>
    <scope>NUCLEOTIDE SEQUENCE [LARGE SCALE GENOMIC DNA]</scope>
    <source>
        <strain evidence="2 3">RR4-38</strain>
    </source>
</reference>
<organism evidence="2 3">
    <name type="scientific">Pukyongia salina</name>
    <dbReference type="NCBI Taxonomy" id="2094025"/>
    <lineage>
        <taxon>Bacteria</taxon>
        <taxon>Pseudomonadati</taxon>
        <taxon>Bacteroidota</taxon>
        <taxon>Flavobacteriia</taxon>
        <taxon>Flavobacteriales</taxon>
        <taxon>Flavobacteriaceae</taxon>
        <taxon>Pukyongia</taxon>
    </lineage>
</organism>
<dbReference type="RefSeq" id="WP_105216058.1">
    <property type="nucleotide sequence ID" value="NZ_CP027062.1"/>
</dbReference>
<feature type="transmembrane region" description="Helical" evidence="1">
    <location>
        <begin position="37"/>
        <end position="57"/>
    </location>
</feature>
<proteinExistence type="predicted"/>
<name>A0A2S0HW84_9FLAO</name>
<dbReference type="AlphaFoldDB" id="A0A2S0HW84"/>
<dbReference type="Proteomes" id="UP000238442">
    <property type="component" value="Chromosome"/>
</dbReference>
<dbReference type="EMBL" id="CP027062">
    <property type="protein sequence ID" value="AVI50888.1"/>
    <property type="molecule type" value="Genomic_DNA"/>
</dbReference>